<keyword evidence="3" id="KW-1185">Reference proteome</keyword>
<dbReference type="EMBL" id="JABFAJ010000024">
    <property type="protein sequence ID" value="NNU28636.1"/>
    <property type="molecule type" value="Genomic_DNA"/>
</dbReference>
<comment type="caution">
    <text evidence="2">The sequence shown here is derived from an EMBL/GenBank/DDBJ whole genome shotgun (WGS) entry which is preliminary data.</text>
</comment>
<evidence type="ECO:0000313" key="2">
    <source>
        <dbReference type="EMBL" id="NNU28636.1"/>
    </source>
</evidence>
<name>A0A849JZC5_9MICO</name>
<dbReference type="RefSeq" id="WP_171248157.1">
    <property type="nucleotide sequence ID" value="NZ_JABFAJ010000024.1"/>
</dbReference>
<sequence>MTSQESFKRRVRERMARTGERYAAARRSLLTEPPGTSSGWVSEPELSDERVRDATGLGWDEWVARIDAGPGRSASHPEIAAWVTEHAAFSGWWVQTVTVGYERITGIRLPGQMPDGTFTVSRSRTLDVDRETVRARLLDDGGPDTLVPGLALTARSRPGVKSPRFTVTESGPDGEADRGMLMLSTDVVGQRCRVTVTHERIGTPAEAEQWKKFWAEWLVTVADELGADGGDPAR</sequence>
<dbReference type="AlphaFoldDB" id="A0A849JZC5"/>
<organism evidence="2 3">
    <name type="scientific">Isoptericola sediminis</name>
    <dbReference type="NCBI Taxonomy" id="2733572"/>
    <lineage>
        <taxon>Bacteria</taxon>
        <taxon>Bacillati</taxon>
        <taxon>Actinomycetota</taxon>
        <taxon>Actinomycetes</taxon>
        <taxon>Micrococcales</taxon>
        <taxon>Promicromonosporaceae</taxon>
        <taxon>Isoptericola</taxon>
    </lineage>
</organism>
<protein>
    <recommendedName>
        <fullName evidence="4">Activator of Hsp90 ATPase-like protein</fullName>
    </recommendedName>
</protein>
<evidence type="ECO:0000313" key="3">
    <source>
        <dbReference type="Proteomes" id="UP000557204"/>
    </source>
</evidence>
<gene>
    <name evidence="2" type="ORF">HLI28_13935</name>
</gene>
<feature type="region of interest" description="Disordered" evidence="1">
    <location>
        <begin position="22"/>
        <end position="47"/>
    </location>
</feature>
<proteinExistence type="predicted"/>
<reference evidence="2 3" key="1">
    <citation type="submission" date="2020-05" db="EMBL/GenBank/DDBJ databases">
        <title>Genome sequence of Isoptericola sp. JC619 isolated from Chilika lagoon, India.</title>
        <authorList>
            <person name="Kumar D."/>
            <person name="Appam K."/>
            <person name="Gandham S."/>
            <person name="Uppada J."/>
            <person name="Sasikala C."/>
            <person name="Venkata Ramana C."/>
        </authorList>
    </citation>
    <scope>NUCLEOTIDE SEQUENCE [LARGE SCALE GENOMIC DNA]</scope>
    <source>
        <strain evidence="2 3">JC619</strain>
    </source>
</reference>
<accession>A0A849JZC5</accession>
<dbReference type="Proteomes" id="UP000557204">
    <property type="component" value="Unassembled WGS sequence"/>
</dbReference>
<evidence type="ECO:0000256" key="1">
    <source>
        <dbReference type="SAM" id="MobiDB-lite"/>
    </source>
</evidence>
<evidence type="ECO:0008006" key="4">
    <source>
        <dbReference type="Google" id="ProtNLM"/>
    </source>
</evidence>